<accession>A0AAV0BU13</accession>
<feature type="region of interest" description="Disordered" evidence="1">
    <location>
        <begin position="36"/>
        <end position="141"/>
    </location>
</feature>
<comment type="caution">
    <text evidence="3">The sequence shown here is derived from an EMBL/GenBank/DDBJ whole genome shotgun (WGS) entry which is preliminary data.</text>
</comment>
<feature type="compositionally biased region" description="Basic and acidic residues" evidence="1">
    <location>
        <begin position="81"/>
        <end position="98"/>
    </location>
</feature>
<proteinExistence type="predicted"/>
<keyword evidence="4" id="KW-1185">Reference proteome</keyword>
<dbReference type="Proteomes" id="UP001153365">
    <property type="component" value="Unassembled WGS sequence"/>
</dbReference>
<feature type="chain" id="PRO_5043661907" evidence="2">
    <location>
        <begin position="23"/>
        <end position="141"/>
    </location>
</feature>
<reference evidence="3" key="1">
    <citation type="submission" date="2022-06" db="EMBL/GenBank/DDBJ databases">
        <authorList>
            <consortium name="SYNGENTA / RWTH Aachen University"/>
        </authorList>
    </citation>
    <scope>NUCLEOTIDE SEQUENCE</scope>
</reference>
<gene>
    <name evidence="3" type="ORF">PPACK8108_LOCUS25471</name>
</gene>
<evidence type="ECO:0000313" key="3">
    <source>
        <dbReference type="EMBL" id="CAH7690199.1"/>
    </source>
</evidence>
<feature type="signal peptide" evidence="2">
    <location>
        <begin position="1"/>
        <end position="22"/>
    </location>
</feature>
<evidence type="ECO:0000256" key="2">
    <source>
        <dbReference type="SAM" id="SignalP"/>
    </source>
</evidence>
<feature type="compositionally biased region" description="Polar residues" evidence="1">
    <location>
        <begin position="51"/>
        <end position="68"/>
    </location>
</feature>
<organism evidence="3 4">
    <name type="scientific">Phakopsora pachyrhizi</name>
    <name type="common">Asian soybean rust disease fungus</name>
    <dbReference type="NCBI Taxonomy" id="170000"/>
    <lineage>
        <taxon>Eukaryota</taxon>
        <taxon>Fungi</taxon>
        <taxon>Dikarya</taxon>
        <taxon>Basidiomycota</taxon>
        <taxon>Pucciniomycotina</taxon>
        <taxon>Pucciniomycetes</taxon>
        <taxon>Pucciniales</taxon>
        <taxon>Phakopsoraceae</taxon>
        <taxon>Phakopsora</taxon>
    </lineage>
</organism>
<name>A0AAV0BU13_PHAPC</name>
<evidence type="ECO:0000256" key="1">
    <source>
        <dbReference type="SAM" id="MobiDB-lite"/>
    </source>
</evidence>
<keyword evidence="2" id="KW-0732">Signal</keyword>
<sequence>MALLNRIVFVLLALTFAGVIESRTGVKLDSRLNTRNTQEQLTHPRVKCGRSTATQATGSTYRCRNSSNDGKKHKKVPKGYGKKEKGKYTPKGPKHESYAPKAPSKLPTGGYGGHEQEQYAPKGHSSEPYVPKGVVSSPGYS</sequence>
<protein>
    <submittedName>
        <fullName evidence="3">Expressed protein</fullName>
    </submittedName>
</protein>
<dbReference type="AlphaFoldDB" id="A0AAV0BU13"/>
<evidence type="ECO:0000313" key="4">
    <source>
        <dbReference type="Proteomes" id="UP001153365"/>
    </source>
</evidence>
<dbReference type="EMBL" id="CALTRL010006230">
    <property type="protein sequence ID" value="CAH7690199.1"/>
    <property type="molecule type" value="Genomic_DNA"/>
</dbReference>